<feature type="domain" description="DUF6850" evidence="2">
    <location>
        <begin position="50"/>
        <end position="520"/>
    </location>
</feature>
<dbReference type="Proteomes" id="UP000365824">
    <property type="component" value="Unassembled WGS sequence"/>
</dbReference>
<dbReference type="Proteomes" id="UP001219389">
    <property type="component" value="Unassembled WGS sequence"/>
</dbReference>
<dbReference type="EMBL" id="VWKB01000039">
    <property type="protein sequence ID" value="KAA4091186.1"/>
    <property type="molecule type" value="Genomic_DNA"/>
</dbReference>
<dbReference type="InterPro" id="IPR049236">
    <property type="entry name" value="DUF6850"/>
</dbReference>
<dbReference type="AlphaFoldDB" id="A0A139LNL9"/>
<evidence type="ECO:0000313" key="11">
    <source>
        <dbReference type="Proteomes" id="UP000473905"/>
    </source>
</evidence>
<proteinExistence type="predicted"/>
<dbReference type="GeneID" id="69481199"/>
<reference evidence="6" key="5">
    <citation type="submission" date="2022-10" db="EMBL/GenBank/DDBJ databases">
        <title>Human gut microbiome strain richness.</title>
        <authorList>
            <person name="Chen-Liaw A."/>
        </authorList>
    </citation>
    <scope>NUCLEOTIDE SEQUENCE</scope>
    <source>
        <strain evidence="6">BSD2780120875st1_E1_BSD2780120875_150330</strain>
        <strain evidence="7">RTP21484st1_H8_RTP21484_190118</strain>
    </source>
</reference>
<keyword evidence="1" id="KW-0732">Signal</keyword>
<sequence length="520" mass="58782">MKKQYMNYMKSCLLVMIACLVSMVGAAQGFSPAAMEQLKTRRLWSHSQNAAGMPFDDIQNYSNVILGYDLQDGNYCRPQEGQKEAIVGVSSEGFINLKNAYVWGAFNFAQKNLTDAGYNASIADPFRGMPYYVADQHLSKWRNQYYDLKFRAATPLLGNHWALGLEGNYVATLAAKQRDPRVDTRFYTLGLTPGITYKLNNSHKFGASFKYSSIKEDSRMSNVNSYVDQDYYILYGLGTAIKGIGSGVTSNYIGDRFGGALQYNFSMPSFNLLLEGSYDVKAETVQQSYTTPKKIAGVKDKTAHVSLTMIQEGKDYTNYMRTTYTNRNIDGIQYISQRDNSESQSGWVELYNNIRSTYKAQTASLNYALSRNRGNEYSWKAELNVNYTKQDDEYLMPNSVQNAENLSLGLGGKKNFVLGNSLNRRLLIDVHVAYNNNLGGEYVYGGSHADYPTVTELQQGLTNYYTCDYYRIGGSITYSQQVRENRRMNLFAKVVFDRVNTSDYDYDGRTHLSISLGCNF</sequence>
<evidence type="ECO:0000313" key="3">
    <source>
        <dbReference type="EMBL" id="KAA3924623.1"/>
    </source>
</evidence>
<feature type="chain" id="PRO_5014531306" description="DUF6850 domain-containing protein" evidence="1">
    <location>
        <begin position="27"/>
        <end position="520"/>
    </location>
</feature>
<protein>
    <recommendedName>
        <fullName evidence="2">DUF6850 domain-containing protein</fullName>
    </recommendedName>
</protein>
<dbReference type="Pfam" id="PF21012">
    <property type="entry name" value="DUF6850"/>
    <property type="match status" value="1"/>
</dbReference>
<evidence type="ECO:0000313" key="10">
    <source>
        <dbReference type="Proteomes" id="UP000365824"/>
    </source>
</evidence>
<keyword evidence="11" id="KW-1185">Reference proteome</keyword>
<dbReference type="EMBL" id="VWLB01000044">
    <property type="protein sequence ID" value="KAA3924623.1"/>
    <property type="molecule type" value="Genomic_DNA"/>
</dbReference>
<evidence type="ECO:0000313" key="8">
    <source>
        <dbReference type="EMBL" id="QDM10221.1"/>
    </source>
</evidence>
<evidence type="ECO:0000313" key="4">
    <source>
        <dbReference type="EMBL" id="KAA4091186.1"/>
    </source>
</evidence>
<feature type="signal peptide" evidence="1">
    <location>
        <begin position="1"/>
        <end position="26"/>
    </location>
</feature>
<reference evidence="8" key="4">
    <citation type="submission" date="2019-07" db="EMBL/GenBank/DDBJ databases">
        <authorList>
            <person name="Ross B.D."/>
            <person name="Verster A.J."/>
            <person name="Radey M.C."/>
            <person name="Schmidtke D.T."/>
            <person name="Pope C.E."/>
            <person name="Hoffman L.R."/>
            <person name="Hajjar A."/>
            <person name="Peterson S.B."/>
            <person name="Borenstein E."/>
            <person name="Mougous J.D."/>
        </authorList>
    </citation>
    <scope>NUCLEOTIDE SEQUENCE</scope>
    <source>
        <strain evidence="8">3725 D1 iv</strain>
    </source>
</reference>
<gene>
    <name evidence="8" type="ORF">DYI28_16805</name>
    <name evidence="5" type="ORF">F3B85_24860</name>
    <name evidence="4" type="ORF">F3D66_23545</name>
    <name evidence="3" type="ORF">F3F25_21910</name>
    <name evidence="6" type="ORF">PO382_18170</name>
    <name evidence="7" type="ORF">PQ628_10340</name>
</gene>
<dbReference type="RefSeq" id="WP_004327091.1">
    <property type="nucleotide sequence ID" value="NZ_CACRTD010000031.1"/>
</dbReference>
<evidence type="ECO:0000313" key="6">
    <source>
        <dbReference type="EMBL" id="MDC2744147.1"/>
    </source>
</evidence>
<dbReference type="Proteomes" id="UP001215078">
    <property type="component" value="Unassembled WGS sequence"/>
</dbReference>
<reference evidence="8" key="2">
    <citation type="journal article" date="2018" name="Nature">
        <title>Human gut bacteria contain acquired interbacterial defence systems.</title>
        <authorList>
            <person name="Ross B.D."/>
            <person name="Verster A.J."/>
            <person name="Radey M.C."/>
            <person name="Schmidtke D.T."/>
            <person name="Pope C.E."/>
            <person name="Hoffman L.R."/>
            <person name="Hajjar A."/>
            <person name="Peterson S.B."/>
            <person name="Borenstein E."/>
            <person name="Mougous J."/>
        </authorList>
    </citation>
    <scope>NUCLEOTIDE SEQUENCE</scope>
    <source>
        <strain evidence="8">3725 D1 iv</strain>
    </source>
</reference>
<evidence type="ECO:0000313" key="7">
    <source>
        <dbReference type="EMBL" id="MDC7958609.1"/>
    </source>
</evidence>
<evidence type="ECO:0000313" key="9">
    <source>
        <dbReference type="Proteomes" id="UP000318823"/>
    </source>
</evidence>
<dbReference type="EMBL" id="JAQNZF010000027">
    <property type="protein sequence ID" value="MDC2744147.1"/>
    <property type="molecule type" value="Genomic_DNA"/>
</dbReference>
<evidence type="ECO:0000256" key="1">
    <source>
        <dbReference type="SAM" id="SignalP"/>
    </source>
</evidence>
<dbReference type="Proteomes" id="UP000478493">
    <property type="component" value="Unassembled WGS sequence"/>
</dbReference>
<evidence type="ECO:0000313" key="5">
    <source>
        <dbReference type="EMBL" id="KAA4527370.1"/>
    </source>
</evidence>
<dbReference type="EMBL" id="JAQQPO010000010">
    <property type="protein sequence ID" value="MDC7958609.1"/>
    <property type="molecule type" value="Genomic_DNA"/>
</dbReference>
<dbReference type="Proteomes" id="UP000318823">
    <property type="component" value="Chromosome"/>
</dbReference>
<evidence type="ECO:0000259" key="2">
    <source>
        <dbReference type="Pfam" id="PF21012"/>
    </source>
</evidence>
<reference evidence="10 11" key="3">
    <citation type="journal article" date="2019" name="Nat. Med.">
        <title>A library of human gut bacterial isolates paired with longitudinal multiomics data enables mechanistic microbiome research.</title>
        <authorList>
            <person name="Poyet M."/>
            <person name="Groussin M."/>
            <person name="Gibbons S.M."/>
            <person name="Avila-Pacheco J."/>
            <person name="Jiang X."/>
            <person name="Kearney S.M."/>
            <person name="Perrotta A.R."/>
            <person name="Berdy B."/>
            <person name="Zhao S."/>
            <person name="Lieberman T.D."/>
            <person name="Swanson P.K."/>
            <person name="Smith M."/>
            <person name="Roesemann S."/>
            <person name="Alexander J.E."/>
            <person name="Rich S.A."/>
            <person name="Livny J."/>
            <person name="Vlamakis H."/>
            <person name="Clish C."/>
            <person name="Bullock K."/>
            <person name="Deik A."/>
            <person name="Scott J."/>
            <person name="Pierce K.A."/>
            <person name="Xavier R.J."/>
            <person name="Alm E.J."/>
        </authorList>
    </citation>
    <scope>NUCLEOTIDE SEQUENCE [LARGE SCALE GENOMIC DNA]</scope>
    <source>
        <strain evidence="4 11">BIOML-A134</strain>
        <strain evidence="3 10">BIOML-A160</strain>
        <strain evidence="5 12">BIOML-A41</strain>
    </source>
</reference>
<reference evidence="9" key="1">
    <citation type="journal article" date="2018" name="J. Anim. Genet.">
        <title>Acquired interbacterial defense systems protect against interspecies antagonism in the human gut microbiome.</title>
        <authorList>
            <person name="Ross B.D."/>
            <person name="Verster A.J."/>
            <person name="Radey M.C."/>
            <person name="Schmidtke D.T."/>
            <person name="Pope C.E."/>
            <person name="Hoffman L.R."/>
            <person name="Hajjar A."/>
            <person name="Peterson S.B."/>
            <person name="Borenstein E."/>
            <person name="Mougous J."/>
        </authorList>
    </citation>
    <scope>NUCLEOTIDE SEQUENCE [LARGE SCALE GENOMIC DNA]</scope>
    <source>
        <strain evidence="9">3725 D1 iv</strain>
    </source>
</reference>
<dbReference type="Proteomes" id="UP000473905">
    <property type="component" value="Unassembled WGS sequence"/>
</dbReference>
<dbReference type="EMBL" id="CP041395">
    <property type="protein sequence ID" value="QDM10221.1"/>
    <property type="molecule type" value="Genomic_DNA"/>
</dbReference>
<accession>A0A139LNL9</accession>
<organism evidence="5 12">
    <name type="scientific">Bacteroides ovatus</name>
    <dbReference type="NCBI Taxonomy" id="28116"/>
    <lineage>
        <taxon>Bacteria</taxon>
        <taxon>Pseudomonadati</taxon>
        <taxon>Bacteroidota</taxon>
        <taxon>Bacteroidia</taxon>
        <taxon>Bacteroidales</taxon>
        <taxon>Bacteroidaceae</taxon>
        <taxon>Bacteroides</taxon>
    </lineage>
</organism>
<evidence type="ECO:0000313" key="12">
    <source>
        <dbReference type="Proteomes" id="UP000478493"/>
    </source>
</evidence>
<dbReference type="EMBL" id="VWGP01000029">
    <property type="protein sequence ID" value="KAA4527370.1"/>
    <property type="molecule type" value="Genomic_DNA"/>
</dbReference>
<name>A0A139LNL9_BACOV</name>